<evidence type="ECO:0000256" key="1">
    <source>
        <dbReference type="SAM" id="SignalP"/>
    </source>
</evidence>
<proteinExistence type="predicted"/>
<evidence type="ECO:0000313" key="3">
    <source>
        <dbReference type="Proteomes" id="UP001177212"/>
    </source>
</evidence>
<keyword evidence="2" id="KW-0378">Hydrolase</keyword>
<keyword evidence="1" id="KW-0732">Signal</keyword>
<accession>A0ABT9FJN6</accession>
<comment type="caution">
    <text evidence="2">The sequence shown here is derived from an EMBL/GenBank/DDBJ whole genome shotgun (WGS) entry which is preliminary data.</text>
</comment>
<dbReference type="GO" id="GO:0016787">
    <property type="term" value="F:hydrolase activity"/>
    <property type="evidence" value="ECO:0007669"/>
    <property type="project" value="UniProtKB-KW"/>
</dbReference>
<gene>
    <name evidence="2" type="ORF">Q8W34_20290</name>
</gene>
<keyword evidence="3" id="KW-1185">Reference proteome</keyword>
<dbReference type="SUPFAM" id="SSF53474">
    <property type="entry name" value="alpha/beta-Hydrolases"/>
    <property type="match status" value="1"/>
</dbReference>
<dbReference type="EMBL" id="JAUYVT010000030">
    <property type="protein sequence ID" value="MDP2566981.1"/>
    <property type="molecule type" value="Genomic_DNA"/>
</dbReference>
<dbReference type="Gene3D" id="3.40.50.1820">
    <property type="entry name" value="alpha/beta hydrolase"/>
    <property type="match status" value="1"/>
</dbReference>
<sequence>MHKTLFYLTLLFTSVSSYASETYITDISRDREIPISISLPTNNVKCSKQNKCPVAFINAGYGMGHNSYTFASDEFNKQGYLAIGVGHELKTDPMLNVHPPYMATRMENWHRGVVTLKFLVNKLAAKYTEYDFSKLTLFGHSNGGDISALYAAMYPDEVSDLITLDHRRMLLPRNKDIRVLTLRGSDYPADAGVLLSEKELSEFPVTQLHIEKSRHNDMYDGGPHWLVDRMSKEVAKFTN</sequence>
<dbReference type="Proteomes" id="UP001177212">
    <property type="component" value="Unassembled WGS sequence"/>
</dbReference>
<dbReference type="RefSeq" id="WP_305401688.1">
    <property type="nucleotide sequence ID" value="NZ_JAUYVT010000030.1"/>
</dbReference>
<protein>
    <submittedName>
        <fullName evidence="2">Alpha/beta hydrolase</fullName>
    </submittedName>
</protein>
<feature type="signal peptide" evidence="1">
    <location>
        <begin position="1"/>
        <end position="19"/>
    </location>
</feature>
<evidence type="ECO:0000313" key="2">
    <source>
        <dbReference type="EMBL" id="MDP2566981.1"/>
    </source>
</evidence>
<feature type="chain" id="PRO_5046391481" evidence="1">
    <location>
        <begin position="20"/>
        <end position="239"/>
    </location>
</feature>
<dbReference type="InterPro" id="IPR029058">
    <property type="entry name" value="AB_hydrolase_fold"/>
</dbReference>
<organism evidence="2 3">
    <name type="scientific">Pseudoalteromonas marina</name>
    <dbReference type="NCBI Taxonomy" id="267375"/>
    <lineage>
        <taxon>Bacteria</taxon>
        <taxon>Pseudomonadati</taxon>
        <taxon>Pseudomonadota</taxon>
        <taxon>Gammaproteobacteria</taxon>
        <taxon>Alteromonadales</taxon>
        <taxon>Pseudoalteromonadaceae</taxon>
        <taxon>Pseudoalteromonas</taxon>
    </lineage>
</organism>
<reference evidence="2" key="1">
    <citation type="submission" date="2023-07" db="EMBL/GenBank/DDBJ databases">
        <title>Genome content predicts the carbon catabolic preferences of heterotrophic bacteria.</title>
        <authorList>
            <person name="Gralka M."/>
        </authorList>
    </citation>
    <scope>NUCLEOTIDE SEQUENCE</scope>
    <source>
        <strain evidence="2">4G09</strain>
    </source>
</reference>
<name>A0ABT9FJN6_9GAMM</name>